<proteinExistence type="predicted"/>
<evidence type="ECO:0000313" key="2">
    <source>
        <dbReference type="Proteomes" id="UP000479190"/>
    </source>
</evidence>
<gene>
    <name evidence="1" type="ORF">TBRA_LOCUS14807</name>
</gene>
<dbReference type="Proteomes" id="UP000479190">
    <property type="component" value="Unassembled WGS sequence"/>
</dbReference>
<protein>
    <submittedName>
        <fullName evidence="1">Uncharacterized protein</fullName>
    </submittedName>
</protein>
<accession>A0A6H5J4X8</accession>
<sequence length="112" mass="11803">MSCTRLAVYLPISLCRLPLGPMKAARPLTSPSIRVHYSSTLPVAKSARVGSGASLVVTRGAPRILRVVAIAIISGEDPIFICIASTEPLFVRSSFCHDPPSQAPADPAARHA</sequence>
<name>A0A6H5J4X8_9HYME</name>
<reference evidence="1 2" key="1">
    <citation type="submission" date="2020-02" db="EMBL/GenBank/DDBJ databases">
        <authorList>
            <person name="Ferguson B K."/>
        </authorList>
    </citation>
    <scope>NUCLEOTIDE SEQUENCE [LARGE SCALE GENOMIC DNA]</scope>
</reference>
<dbReference type="EMBL" id="CADCXV010001283">
    <property type="protein sequence ID" value="CAB0043219.1"/>
    <property type="molecule type" value="Genomic_DNA"/>
</dbReference>
<keyword evidence="2" id="KW-1185">Reference proteome</keyword>
<evidence type="ECO:0000313" key="1">
    <source>
        <dbReference type="EMBL" id="CAB0043219.1"/>
    </source>
</evidence>
<organism evidence="1 2">
    <name type="scientific">Trichogramma brassicae</name>
    <dbReference type="NCBI Taxonomy" id="86971"/>
    <lineage>
        <taxon>Eukaryota</taxon>
        <taxon>Metazoa</taxon>
        <taxon>Ecdysozoa</taxon>
        <taxon>Arthropoda</taxon>
        <taxon>Hexapoda</taxon>
        <taxon>Insecta</taxon>
        <taxon>Pterygota</taxon>
        <taxon>Neoptera</taxon>
        <taxon>Endopterygota</taxon>
        <taxon>Hymenoptera</taxon>
        <taxon>Apocrita</taxon>
        <taxon>Proctotrupomorpha</taxon>
        <taxon>Chalcidoidea</taxon>
        <taxon>Trichogrammatidae</taxon>
        <taxon>Trichogramma</taxon>
    </lineage>
</organism>
<dbReference type="AlphaFoldDB" id="A0A6H5J4X8"/>